<keyword evidence="2" id="KW-1185">Reference proteome</keyword>
<proteinExistence type="predicted"/>
<dbReference type="GO" id="GO:0009116">
    <property type="term" value="P:nucleoside metabolic process"/>
    <property type="evidence" value="ECO:0007669"/>
    <property type="project" value="InterPro"/>
</dbReference>
<dbReference type="InterPro" id="IPR035994">
    <property type="entry name" value="Nucleoside_phosphorylase_sf"/>
</dbReference>
<evidence type="ECO:0000313" key="2">
    <source>
        <dbReference type="Proteomes" id="UP000219020"/>
    </source>
</evidence>
<gene>
    <name evidence="1" type="ORF">BTN49_0464</name>
</gene>
<sequence length="90" mass="10044">MATPHINTEIDDFADVVVMSGDPQRAKYISEAFLDEAQLVCDVRGMFGYTGTYKGRKIICDGTWHGYPILLNLDHGADKIFQREENSSCG</sequence>
<dbReference type="SUPFAM" id="SSF53167">
    <property type="entry name" value="Purine and uridine phosphorylases"/>
    <property type="match status" value="1"/>
</dbReference>
<dbReference type="EC" id="2.4.2.1" evidence="1"/>
<keyword evidence="1" id="KW-0808">Transferase</keyword>
<evidence type="ECO:0000313" key="1">
    <source>
        <dbReference type="EMBL" id="PCS23496.1"/>
    </source>
</evidence>
<dbReference type="AlphaFoldDB" id="A0A2A5T5S4"/>
<accession>A0A2A5T5S4</accession>
<comment type="caution">
    <text evidence="1">The sequence shown here is derived from an EMBL/GenBank/DDBJ whole genome shotgun (WGS) entry which is preliminary data.</text>
</comment>
<protein>
    <submittedName>
        <fullName evidence="1">Purine nucleoside phosphorylase</fullName>
        <ecNumber evidence="1">2.4.2.1</ecNumber>
    </submittedName>
</protein>
<keyword evidence="1" id="KW-0328">Glycosyltransferase</keyword>
<dbReference type="Gene3D" id="3.40.50.1580">
    <property type="entry name" value="Nucleoside phosphorylase domain"/>
    <property type="match status" value="1"/>
</dbReference>
<name>A0A2A5T5S4_9GAMM</name>
<organism evidence="1 2">
    <name type="scientific">Candidatus Enterovibrio escicola</name>
    <dbReference type="NCBI Taxonomy" id="1927127"/>
    <lineage>
        <taxon>Bacteria</taxon>
        <taxon>Pseudomonadati</taxon>
        <taxon>Pseudomonadota</taxon>
        <taxon>Gammaproteobacteria</taxon>
        <taxon>Vibrionales</taxon>
        <taxon>Vibrionaceae</taxon>
        <taxon>Enterovibrio</taxon>
    </lineage>
</organism>
<dbReference type="Proteomes" id="UP000219020">
    <property type="component" value="Unassembled WGS sequence"/>
</dbReference>
<dbReference type="GO" id="GO:0004731">
    <property type="term" value="F:purine-nucleoside phosphorylase activity"/>
    <property type="evidence" value="ECO:0007669"/>
    <property type="project" value="UniProtKB-EC"/>
</dbReference>
<dbReference type="EMBL" id="NBYY01000009">
    <property type="protein sequence ID" value="PCS23496.1"/>
    <property type="molecule type" value="Genomic_DNA"/>
</dbReference>
<reference evidence="2" key="1">
    <citation type="submission" date="2017-04" db="EMBL/GenBank/DDBJ databases">
        <title>Genome evolution of the luminous symbionts of deep sea anglerfish.</title>
        <authorList>
            <person name="Hendry T.A."/>
        </authorList>
    </citation>
    <scope>NUCLEOTIDE SEQUENCE [LARGE SCALE GENOMIC DNA]</scope>
</reference>